<dbReference type="InterPro" id="IPR036861">
    <property type="entry name" value="Endochitinase-like_sf"/>
</dbReference>
<dbReference type="CDD" id="cd00118">
    <property type="entry name" value="LysM"/>
    <property type="match status" value="1"/>
</dbReference>
<feature type="region of interest" description="Disordered" evidence="5">
    <location>
        <begin position="86"/>
        <end position="147"/>
    </location>
</feature>
<dbReference type="Proteomes" id="UP001642405">
    <property type="component" value="Unassembled WGS sequence"/>
</dbReference>
<feature type="chain" id="PRO_5045273378" description="Carbohydrate-binding module family 18 protein" evidence="6">
    <location>
        <begin position="23"/>
        <end position="337"/>
    </location>
</feature>
<evidence type="ECO:0000256" key="2">
    <source>
        <dbReference type="ARBA" id="ARBA00023026"/>
    </source>
</evidence>
<accession>A0ABP0BZB8</accession>
<evidence type="ECO:0000313" key="10">
    <source>
        <dbReference type="Proteomes" id="UP001642405"/>
    </source>
</evidence>
<protein>
    <recommendedName>
        <fullName evidence="11">Carbohydrate-binding module family 18 protein</fullName>
    </recommendedName>
</protein>
<evidence type="ECO:0000256" key="3">
    <source>
        <dbReference type="ARBA" id="ARBA00044955"/>
    </source>
</evidence>
<reference evidence="9 10" key="1">
    <citation type="submission" date="2024-01" db="EMBL/GenBank/DDBJ databases">
        <authorList>
            <person name="Allen C."/>
            <person name="Tagirdzhanova G."/>
        </authorList>
    </citation>
    <scope>NUCLEOTIDE SEQUENCE [LARGE SCALE GENOMIC DNA]</scope>
</reference>
<dbReference type="InterPro" id="IPR036779">
    <property type="entry name" value="LysM_dom_sf"/>
</dbReference>
<sequence>MSLRSSLSAVCLVALAATTAMADSVADAACTRQITAKTGDSCVSVAVANSLTVTQFLQINPTVHSCTLTAGTAYCVSTGPNSPVIAAPPPPVSSSTSTAATPPHVVTSSPHPVTPTPFPPAKPAPSSSSSSSSSSTAAPPAASSSTALIPSPDGSDGICGGQYTCLGSVYGECCSANGYCGNTTDYCGDGCNPLYGQCGLCPAVAPGPASTTVTAFYTTTSILFSTTTALVTVTAPAVTHTVTVSPPAATTRPSPVATPSPTLPGTVGNCTRWHFVRATDTCRRIALTYGTTQAQITAWNPGFDCDDIEDMAGNYICVGVQAGLGGIGGIAPSHQNM</sequence>
<evidence type="ECO:0000256" key="5">
    <source>
        <dbReference type="SAM" id="MobiDB-lite"/>
    </source>
</evidence>
<proteinExistence type="inferred from homology"/>
<dbReference type="Gene3D" id="3.10.350.10">
    <property type="entry name" value="LysM domain"/>
    <property type="match status" value="2"/>
</dbReference>
<feature type="compositionally biased region" description="Low complexity" evidence="5">
    <location>
        <begin position="93"/>
        <end position="111"/>
    </location>
</feature>
<comment type="caution">
    <text evidence="9">The sequence shown here is derived from an EMBL/GenBank/DDBJ whole genome shotgun (WGS) entry which is preliminary data.</text>
</comment>
<keyword evidence="4" id="KW-1015">Disulfide bond</keyword>
<name>A0ABP0BZB8_9PEZI</name>
<feature type="domain" description="Chitin-binding type-1" evidence="7">
    <location>
        <begin position="156"/>
        <end position="200"/>
    </location>
</feature>
<feature type="domain" description="LysM" evidence="8">
    <location>
        <begin position="272"/>
        <end position="318"/>
    </location>
</feature>
<feature type="domain" description="LysM" evidence="8">
    <location>
        <begin position="32"/>
        <end position="76"/>
    </location>
</feature>
<evidence type="ECO:0000259" key="7">
    <source>
        <dbReference type="PROSITE" id="PS50941"/>
    </source>
</evidence>
<comment type="similarity">
    <text evidence="3">Belongs to the secreted LysM effector family.</text>
</comment>
<dbReference type="InterPro" id="IPR052210">
    <property type="entry name" value="LysM1-like"/>
</dbReference>
<evidence type="ECO:0008006" key="11">
    <source>
        <dbReference type="Google" id="ProtNLM"/>
    </source>
</evidence>
<dbReference type="SMART" id="SM00257">
    <property type="entry name" value="LysM"/>
    <property type="match status" value="2"/>
</dbReference>
<gene>
    <name evidence="9" type="ORF">SCUCBS95973_005685</name>
</gene>
<dbReference type="InterPro" id="IPR001002">
    <property type="entry name" value="Chitin-bd_1"/>
</dbReference>
<dbReference type="Pfam" id="PF01476">
    <property type="entry name" value="LysM"/>
    <property type="match status" value="2"/>
</dbReference>
<feature type="disulfide bond" evidence="4">
    <location>
        <begin position="159"/>
        <end position="174"/>
    </location>
</feature>
<feature type="compositionally biased region" description="Low complexity" evidence="5">
    <location>
        <begin position="124"/>
        <end position="147"/>
    </location>
</feature>
<evidence type="ECO:0000256" key="4">
    <source>
        <dbReference type="PROSITE-ProRule" id="PRU00261"/>
    </source>
</evidence>
<dbReference type="EMBL" id="CAWUHB010000031">
    <property type="protein sequence ID" value="CAK7224928.1"/>
    <property type="molecule type" value="Genomic_DNA"/>
</dbReference>
<dbReference type="PROSITE" id="PS50941">
    <property type="entry name" value="CHIT_BIND_I_2"/>
    <property type="match status" value="1"/>
</dbReference>
<dbReference type="Gene3D" id="3.30.60.10">
    <property type="entry name" value="Endochitinase-like"/>
    <property type="match status" value="1"/>
</dbReference>
<feature type="disulfide bond" evidence="4">
    <location>
        <begin position="173"/>
        <end position="187"/>
    </location>
</feature>
<keyword evidence="2" id="KW-0843">Virulence</keyword>
<dbReference type="SUPFAM" id="SSF54106">
    <property type="entry name" value="LysM domain"/>
    <property type="match status" value="2"/>
</dbReference>
<dbReference type="InterPro" id="IPR018392">
    <property type="entry name" value="LysM"/>
</dbReference>
<dbReference type="PROSITE" id="PS51782">
    <property type="entry name" value="LYSM"/>
    <property type="match status" value="2"/>
</dbReference>
<keyword evidence="6" id="KW-0732">Signal</keyword>
<feature type="signal peptide" evidence="6">
    <location>
        <begin position="1"/>
        <end position="22"/>
    </location>
</feature>
<organism evidence="9 10">
    <name type="scientific">Sporothrix curviconia</name>
    <dbReference type="NCBI Taxonomy" id="1260050"/>
    <lineage>
        <taxon>Eukaryota</taxon>
        <taxon>Fungi</taxon>
        <taxon>Dikarya</taxon>
        <taxon>Ascomycota</taxon>
        <taxon>Pezizomycotina</taxon>
        <taxon>Sordariomycetes</taxon>
        <taxon>Sordariomycetidae</taxon>
        <taxon>Ophiostomatales</taxon>
        <taxon>Ophiostomataceae</taxon>
        <taxon>Sporothrix</taxon>
    </lineage>
</organism>
<feature type="compositionally biased region" description="Pro residues" evidence="5">
    <location>
        <begin position="112"/>
        <end position="123"/>
    </location>
</feature>
<dbReference type="SUPFAM" id="SSF57016">
    <property type="entry name" value="Plant lectins/antimicrobial peptides"/>
    <property type="match status" value="1"/>
</dbReference>
<dbReference type="PANTHER" id="PTHR34997:SF1">
    <property type="entry name" value="PEPTIDOGLYCAN-BINDING LYSIN DOMAIN"/>
    <property type="match status" value="1"/>
</dbReference>
<evidence type="ECO:0000259" key="8">
    <source>
        <dbReference type="PROSITE" id="PS51782"/>
    </source>
</evidence>
<evidence type="ECO:0000256" key="1">
    <source>
        <dbReference type="ARBA" id="ARBA00022669"/>
    </source>
</evidence>
<comment type="caution">
    <text evidence="4">Lacks conserved residue(s) required for the propagation of feature annotation.</text>
</comment>
<evidence type="ECO:0000256" key="6">
    <source>
        <dbReference type="SAM" id="SignalP"/>
    </source>
</evidence>
<evidence type="ECO:0000313" key="9">
    <source>
        <dbReference type="EMBL" id="CAK7224928.1"/>
    </source>
</evidence>
<dbReference type="PANTHER" id="PTHR34997">
    <property type="entry name" value="AM15"/>
    <property type="match status" value="1"/>
</dbReference>
<keyword evidence="1 4" id="KW-0147">Chitin-binding</keyword>
<keyword evidence="10" id="KW-1185">Reference proteome</keyword>
<dbReference type="CDD" id="cd11618">
    <property type="entry name" value="ChtBD1_1"/>
    <property type="match status" value="1"/>
</dbReference>